<feature type="domain" description="DUF6396" evidence="2">
    <location>
        <begin position="234"/>
        <end position="340"/>
    </location>
</feature>
<proteinExistence type="predicted"/>
<comment type="caution">
    <text evidence="3">The sequence shown here is derived from an EMBL/GenBank/DDBJ whole genome shotgun (WGS) entry which is preliminary data.</text>
</comment>
<gene>
    <name evidence="3" type="ORF">FJD38_11975</name>
</gene>
<dbReference type="Proteomes" id="UP000318428">
    <property type="component" value="Unassembled WGS sequence"/>
</dbReference>
<dbReference type="InterPro" id="IPR050767">
    <property type="entry name" value="Sel1_AlgK"/>
</dbReference>
<evidence type="ECO:0000259" key="2">
    <source>
        <dbReference type="Pfam" id="PF19933"/>
    </source>
</evidence>
<dbReference type="InterPro" id="IPR011990">
    <property type="entry name" value="TPR-like_helical_dom_sf"/>
</dbReference>
<dbReference type="InterPro" id="IPR006597">
    <property type="entry name" value="Sel1-like"/>
</dbReference>
<dbReference type="Gene3D" id="1.25.40.10">
    <property type="entry name" value="Tetratricopeptide repeat domain"/>
    <property type="match status" value="1"/>
</dbReference>
<dbReference type="InterPro" id="IPR045653">
    <property type="entry name" value="DUF6396"/>
</dbReference>
<dbReference type="EMBL" id="VFIO01000003">
    <property type="protein sequence ID" value="TWR90295.1"/>
    <property type="molecule type" value="Genomic_DNA"/>
</dbReference>
<keyword evidence="4" id="KW-1185">Reference proteome</keyword>
<organism evidence="3 4">
    <name type="scientific">Pseudomonas saxonica</name>
    <dbReference type="NCBI Taxonomy" id="2600598"/>
    <lineage>
        <taxon>Bacteria</taxon>
        <taxon>Pseudomonadati</taxon>
        <taxon>Pseudomonadota</taxon>
        <taxon>Gammaproteobacteria</taxon>
        <taxon>Pseudomonadales</taxon>
        <taxon>Pseudomonadaceae</taxon>
        <taxon>Pseudomonas</taxon>
    </lineage>
</organism>
<reference evidence="3 4" key="1">
    <citation type="submission" date="2019-06" db="EMBL/GenBank/DDBJ databases">
        <title>Pseudomonas bimorpha sp. nov. isolated from bovine raw milk and skim milk concentrate.</title>
        <authorList>
            <person name="Hofmann K."/>
            <person name="Huptas C."/>
            <person name="Doll E."/>
            <person name="Scherer S."/>
            <person name="Wenning M."/>
        </authorList>
    </citation>
    <scope>NUCLEOTIDE SEQUENCE [LARGE SCALE GENOMIC DNA]</scope>
    <source>
        <strain evidence="3 4">DSM 108989</strain>
    </source>
</reference>
<dbReference type="Pfam" id="PF19933">
    <property type="entry name" value="DUF6396"/>
    <property type="match status" value="1"/>
</dbReference>
<dbReference type="PANTHER" id="PTHR11102">
    <property type="entry name" value="SEL-1-LIKE PROTEIN"/>
    <property type="match status" value="1"/>
</dbReference>
<evidence type="ECO:0000313" key="3">
    <source>
        <dbReference type="EMBL" id="TWR90295.1"/>
    </source>
</evidence>
<dbReference type="PANTHER" id="PTHR11102:SF160">
    <property type="entry name" value="ERAD-ASSOCIATED E3 UBIQUITIN-PROTEIN LIGASE COMPONENT HRD3"/>
    <property type="match status" value="1"/>
</dbReference>
<name>A0ABY3GJK0_9PSED</name>
<feature type="region of interest" description="Disordered" evidence="1">
    <location>
        <begin position="328"/>
        <end position="349"/>
    </location>
</feature>
<dbReference type="SUPFAM" id="SSF81901">
    <property type="entry name" value="HCP-like"/>
    <property type="match status" value="1"/>
</dbReference>
<sequence>MRPKHLITVLAGMILITCDSGTGLVRTSDKAPLKPLDDFKADLAFTCVHEAIPAPSADTDVVFKYAHWLQKNNLYKQDKTVDAEIKRLYRIAAENGHFMANINLQNGKFALRNAEHLRLSQQLIDANVATGYYFIGRFLKHGSAGLEWDQNMALRYFRKAADMGSADAQYYVGDKLYYINIAPKIVAAMYRCAAEQGNSEASVALGVHLKDERHEHEEVLEAFQLGIAAGSSTSASLMHEVFSNPSSNALPYLGQQEDLERADRYKKIGRILTRNFYADPTVPEINEIVPLPPAKLPAWDGKLQSVEVWLANVPPPKPTPQLIQQLAKTKTLDPATGEPMPSSSSHSEN</sequence>
<dbReference type="SMART" id="SM00671">
    <property type="entry name" value="SEL1"/>
    <property type="match status" value="2"/>
</dbReference>
<evidence type="ECO:0000313" key="4">
    <source>
        <dbReference type="Proteomes" id="UP000318428"/>
    </source>
</evidence>
<evidence type="ECO:0000256" key="1">
    <source>
        <dbReference type="SAM" id="MobiDB-lite"/>
    </source>
</evidence>
<accession>A0ABY3GJK0</accession>
<protein>
    <submittedName>
        <fullName evidence="3">Sel1 repeat family protein</fullName>
    </submittedName>
</protein>